<dbReference type="PROSITE" id="PS50089">
    <property type="entry name" value="ZF_RING_2"/>
    <property type="match status" value="1"/>
</dbReference>
<keyword evidence="3" id="KW-0862">Zinc</keyword>
<dbReference type="Pfam" id="PF12796">
    <property type="entry name" value="Ank_2"/>
    <property type="match status" value="2"/>
</dbReference>
<dbReference type="Gene3D" id="1.25.40.20">
    <property type="entry name" value="Ankyrin repeat-containing domain"/>
    <property type="match status" value="1"/>
</dbReference>
<dbReference type="InterPro" id="IPR010606">
    <property type="entry name" value="Mib_Herc2"/>
</dbReference>
<dbReference type="UniPathway" id="UPA00143"/>
<dbReference type="PROSITE" id="PS50088">
    <property type="entry name" value="ANK_REPEAT"/>
    <property type="match status" value="3"/>
</dbReference>
<keyword evidence="2" id="KW-0863">Zinc-finger</keyword>
<proteinExistence type="predicted"/>
<dbReference type="OrthoDB" id="2122982at2759"/>
<dbReference type="Gene3D" id="3.30.40.10">
    <property type="entry name" value="Zinc/RING finger domain, C3HC4 (zinc finger)"/>
    <property type="match status" value="1"/>
</dbReference>
<organism evidence="5">
    <name type="scientific">Cyprideis torosa</name>
    <dbReference type="NCBI Taxonomy" id="163714"/>
    <lineage>
        <taxon>Eukaryota</taxon>
        <taxon>Metazoa</taxon>
        <taxon>Ecdysozoa</taxon>
        <taxon>Arthropoda</taxon>
        <taxon>Crustacea</taxon>
        <taxon>Oligostraca</taxon>
        <taxon>Ostracoda</taxon>
        <taxon>Podocopa</taxon>
        <taxon>Podocopida</taxon>
        <taxon>Cytherocopina</taxon>
        <taxon>Cytheroidea</taxon>
        <taxon>Cytherideidae</taxon>
        <taxon>Cyprideis</taxon>
    </lineage>
</organism>
<keyword evidence="2" id="KW-0479">Metal-binding</keyword>
<feature type="compositionally biased region" description="Polar residues" evidence="4">
    <location>
        <begin position="271"/>
        <end position="283"/>
    </location>
</feature>
<dbReference type="EMBL" id="OB660071">
    <property type="protein sequence ID" value="CAD7222551.1"/>
    <property type="molecule type" value="Genomic_DNA"/>
</dbReference>
<dbReference type="SMART" id="SM00248">
    <property type="entry name" value="ANK"/>
    <property type="match status" value="5"/>
</dbReference>
<dbReference type="PROSITE" id="PS51416">
    <property type="entry name" value="MIB_HERC2"/>
    <property type="match status" value="1"/>
</dbReference>
<dbReference type="SUPFAM" id="SSF48403">
    <property type="entry name" value="Ankyrin repeat"/>
    <property type="match status" value="1"/>
</dbReference>
<dbReference type="InterPro" id="IPR001841">
    <property type="entry name" value="Znf_RING"/>
</dbReference>
<feature type="compositionally biased region" description="Pro residues" evidence="4">
    <location>
        <begin position="750"/>
        <end position="768"/>
    </location>
</feature>
<feature type="compositionally biased region" description="Low complexity" evidence="4">
    <location>
        <begin position="239"/>
        <end position="266"/>
    </location>
</feature>
<dbReference type="GO" id="GO:0004842">
    <property type="term" value="F:ubiquitin-protein transferase activity"/>
    <property type="evidence" value="ECO:0007669"/>
    <property type="project" value="InterPro"/>
</dbReference>
<dbReference type="GO" id="GO:0016567">
    <property type="term" value="P:protein ubiquitination"/>
    <property type="evidence" value="ECO:0007669"/>
    <property type="project" value="UniProtKB-UniPathway"/>
</dbReference>
<dbReference type="GO" id="GO:0008270">
    <property type="term" value="F:zinc ion binding"/>
    <property type="evidence" value="ECO:0007669"/>
    <property type="project" value="UniProtKB-KW"/>
</dbReference>
<dbReference type="Pfam" id="PF06701">
    <property type="entry name" value="MIB_HERC2"/>
    <property type="match status" value="1"/>
</dbReference>
<evidence type="ECO:0000313" key="5">
    <source>
        <dbReference type="EMBL" id="CAD7222551.1"/>
    </source>
</evidence>
<feature type="compositionally biased region" description="Basic and acidic residues" evidence="4">
    <location>
        <begin position="929"/>
        <end position="939"/>
    </location>
</feature>
<dbReference type="InterPro" id="IPR037252">
    <property type="entry name" value="Mib_Herc2_sf"/>
</dbReference>
<dbReference type="AlphaFoldDB" id="A0A7R8W1J2"/>
<dbReference type="InterPro" id="IPR002110">
    <property type="entry name" value="Ankyrin_rpt"/>
</dbReference>
<evidence type="ECO:0000256" key="3">
    <source>
        <dbReference type="ARBA" id="ARBA00022833"/>
    </source>
</evidence>
<dbReference type="InterPro" id="IPR036770">
    <property type="entry name" value="Ankyrin_rpt-contain_sf"/>
</dbReference>
<dbReference type="PANTHER" id="PTHR24202">
    <property type="entry name" value="E3 UBIQUITIN-PROTEIN LIGASE MIB2"/>
    <property type="match status" value="1"/>
</dbReference>
<dbReference type="GO" id="GO:0005737">
    <property type="term" value="C:cytoplasm"/>
    <property type="evidence" value="ECO:0007669"/>
    <property type="project" value="TreeGrafter"/>
</dbReference>
<dbReference type="SUPFAM" id="SSF57850">
    <property type="entry name" value="RING/U-box"/>
    <property type="match status" value="1"/>
</dbReference>
<feature type="region of interest" description="Disordered" evidence="4">
    <location>
        <begin position="719"/>
        <end position="869"/>
    </location>
</feature>
<gene>
    <name evidence="5" type="ORF">CTOB1V02_LOCUS553</name>
</gene>
<dbReference type="PANTHER" id="PTHR24202:SF4">
    <property type="entry name" value="E3 UBIQUITIN-PROTEIN LIGASE MIB2-RELATED"/>
    <property type="match status" value="1"/>
</dbReference>
<reference evidence="5" key="1">
    <citation type="submission" date="2020-11" db="EMBL/GenBank/DDBJ databases">
        <authorList>
            <person name="Tran Van P."/>
        </authorList>
    </citation>
    <scope>NUCLEOTIDE SEQUENCE</scope>
</reference>
<feature type="region of interest" description="Disordered" evidence="4">
    <location>
        <begin position="236"/>
        <end position="283"/>
    </location>
</feature>
<name>A0A7R8W1J2_9CRUS</name>
<dbReference type="Gene3D" id="2.30.30.40">
    <property type="entry name" value="SH3 Domains"/>
    <property type="match status" value="2"/>
</dbReference>
<protein>
    <submittedName>
        <fullName evidence="5">Uncharacterized protein</fullName>
    </submittedName>
</protein>
<dbReference type="PRINTS" id="PR01415">
    <property type="entry name" value="ANKYRIN"/>
</dbReference>
<accession>A0A7R8W1J2</accession>
<evidence type="ECO:0000256" key="4">
    <source>
        <dbReference type="SAM" id="MobiDB-lite"/>
    </source>
</evidence>
<keyword evidence="1" id="KW-0808">Transferase</keyword>
<evidence type="ECO:0000256" key="2">
    <source>
        <dbReference type="ARBA" id="ARBA00022771"/>
    </source>
</evidence>
<feature type="region of interest" description="Disordered" evidence="4">
    <location>
        <begin position="376"/>
        <end position="433"/>
    </location>
</feature>
<dbReference type="InterPro" id="IPR013083">
    <property type="entry name" value="Znf_RING/FYVE/PHD"/>
</dbReference>
<sequence length="1036" mass="114505">MNERQKQDVHNVPPIFAKGARVVRGPQWKNRFTDQNNFLSEQDGGVGGLGTIIDTPSNCEYDLAVVWDARSPSWSSRNPSGKYFYRASEIYVVDLATAGVVHDDRYGKRMNPRKDSMRRKVTLKGLFPGAKIVRGFHWDWASADGGSGNTGEVLGIYDWNHSAEGNVSYGGGVAVLWNGQKEMQMLRVGGEGKVDVLAVEVQEGPPIYMDHLPVVQSTRPGYSTIGRIRRIISVGSQGPASSSEESSPINSSRNSSASSLNIASSPKIQRHSSTASTLPWTQAPTGKSNFALTTILPFRKSKEKFFNGEMVKIALPLGRFQMAQCNVGGGQDPLQIHSEYKDEIGIVESLDTFDEDDWHLLIRYPDQNKYVLHHSTLEKTPTPAPRKNSPLLVSAPKSDSGVFPNSDGSSSPPAVQENPSSEIISQNEGKDQHIRNLTERIEKAVIKGKIPDFSEFSETEIREALSSGKIWLPVIQTEFLEVFHVMLQEQADIQCKDEEGNTPLHYAVMLDKGFFFHRLLDAGADPSIENCECLSPFHVAVETGKVDFVDAMLRKDEALPNTPQTSTGMTALHMATKEGYANITRLLLDHGSEKDASTNSLDTPLSLAVVNNHPTIVRILVESGCNINMSTASGNTALHLAISKHSDSHIGKNKVCRCLEEGDYDSQEKAEAAKSYAWMALYLASSNANIGKQNRTGMGPLEYANSQVFKDAIRKAYTTGKMPPMKGVQPREECGHKKRSLPTTPRSPNGLPPLPPRGVLPIYRPGPPRKISHSPEEDDLDNERKYEAPSTSSADKQPYLLPRKFSNSPTDAFHTYYQPVTKERSLTTTPISPAEETDRQLDQRFLSTSSTDDGNPPLPSRELEDSPTDTFPFYRRVSIRDSVNHRPVSIDSEHIYAEIDEGMISPSAPPVLPLACPPGNDSPRSGSLSEREFDEKARESEDEEVQFTSGETKKPQKGVLLNESKAVQELKGKANQLMLKQIKPIKKEVAKCEKCTENPMNTIILYCGHRLCNSCDADKLNSCFVCDGFVSRRMEI</sequence>
<evidence type="ECO:0000256" key="1">
    <source>
        <dbReference type="ARBA" id="ARBA00022679"/>
    </source>
</evidence>
<feature type="compositionally biased region" description="Polar residues" evidence="4">
    <location>
        <begin position="406"/>
        <end position="427"/>
    </location>
</feature>
<feature type="region of interest" description="Disordered" evidence="4">
    <location>
        <begin position="908"/>
        <end position="960"/>
    </location>
</feature>
<dbReference type="SUPFAM" id="SSF159034">
    <property type="entry name" value="Mib/herc2 domain-like"/>
    <property type="match status" value="2"/>
</dbReference>
<dbReference type="PROSITE" id="PS50297">
    <property type="entry name" value="ANK_REP_REGION"/>
    <property type="match status" value="3"/>
</dbReference>